<dbReference type="AlphaFoldDB" id="A0A6L2LJ79"/>
<dbReference type="Pfam" id="PF04937">
    <property type="entry name" value="DUF659"/>
    <property type="match status" value="1"/>
</dbReference>
<organism evidence="2">
    <name type="scientific">Tanacetum cinerariifolium</name>
    <name type="common">Dalmatian daisy</name>
    <name type="synonym">Chrysanthemum cinerariifolium</name>
    <dbReference type="NCBI Taxonomy" id="118510"/>
    <lineage>
        <taxon>Eukaryota</taxon>
        <taxon>Viridiplantae</taxon>
        <taxon>Streptophyta</taxon>
        <taxon>Embryophyta</taxon>
        <taxon>Tracheophyta</taxon>
        <taxon>Spermatophyta</taxon>
        <taxon>Magnoliopsida</taxon>
        <taxon>eudicotyledons</taxon>
        <taxon>Gunneridae</taxon>
        <taxon>Pentapetalae</taxon>
        <taxon>asterids</taxon>
        <taxon>campanulids</taxon>
        <taxon>Asterales</taxon>
        <taxon>Asteraceae</taxon>
        <taxon>Asteroideae</taxon>
        <taxon>Anthemideae</taxon>
        <taxon>Anthemidinae</taxon>
        <taxon>Tanacetum</taxon>
    </lineage>
</organism>
<evidence type="ECO:0000313" key="2">
    <source>
        <dbReference type="EMBL" id="GEU61871.1"/>
    </source>
</evidence>
<protein>
    <recommendedName>
        <fullName evidence="1">DUF659 domain-containing protein</fullName>
    </recommendedName>
</protein>
<dbReference type="EMBL" id="BKCJ010004575">
    <property type="protein sequence ID" value="GEU61871.1"/>
    <property type="molecule type" value="Genomic_DNA"/>
</dbReference>
<dbReference type="InterPro" id="IPR007021">
    <property type="entry name" value="DUF659"/>
</dbReference>
<gene>
    <name evidence="2" type="ORF">Tci_033849</name>
</gene>
<name>A0A6L2LJ79_TANCI</name>
<feature type="domain" description="DUF659" evidence="1">
    <location>
        <begin position="108"/>
        <end position="153"/>
    </location>
</feature>
<comment type="caution">
    <text evidence="2">The sequence shown here is derived from an EMBL/GenBank/DDBJ whole genome shotgun (WGS) entry which is preliminary data.</text>
</comment>
<reference evidence="2" key="1">
    <citation type="journal article" date="2019" name="Sci. Rep.">
        <title>Draft genome of Tanacetum cinerariifolium, the natural source of mosquito coil.</title>
        <authorList>
            <person name="Yamashiro T."/>
            <person name="Shiraishi A."/>
            <person name="Satake H."/>
            <person name="Nakayama K."/>
        </authorList>
    </citation>
    <scope>NUCLEOTIDE SEQUENCE</scope>
</reference>
<evidence type="ECO:0000259" key="1">
    <source>
        <dbReference type="Pfam" id="PF04937"/>
    </source>
</evidence>
<accession>A0A6L2LJ79</accession>
<sequence>MCKKVNPTDLLERQTKDTEYENIKTNAAPRDVLLPCGGQEFQNTSKKRKSNLSPLARAFDTDTRAQVDQEIARMFYTGGLSFNLAINPYHWRSFTFVANQNLGGYVPPSYNKLRTTLVQLEKANVEKLLQPIKDTWKENGVSVVTDGWSDPQRVK</sequence>
<proteinExistence type="predicted"/>